<dbReference type="InterPro" id="IPR002549">
    <property type="entry name" value="AI-2E-like"/>
</dbReference>
<keyword evidence="7 9" id="KW-0472">Membrane</keyword>
<dbReference type="Pfam" id="PF01594">
    <property type="entry name" value="AI-2E_transport"/>
    <property type="match status" value="1"/>
</dbReference>
<dbReference type="PANTHER" id="PTHR21716">
    <property type="entry name" value="TRANSMEMBRANE PROTEIN"/>
    <property type="match status" value="1"/>
</dbReference>
<evidence type="ECO:0000256" key="1">
    <source>
        <dbReference type="ARBA" id="ARBA00004651"/>
    </source>
</evidence>
<evidence type="ECO:0000256" key="2">
    <source>
        <dbReference type="ARBA" id="ARBA00009773"/>
    </source>
</evidence>
<dbReference type="EMBL" id="JAVDUI010000001">
    <property type="protein sequence ID" value="MDR6892195.1"/>
    <property type="molecule type" value="Genomic_DNA"/>
</dbReference>
<feature type="compositionally biased region" description="Basic residues" evidence="8">
    <location>
        <begin position="421"/>
        <end position="434"/>
    </location>
</feature>
<evidence type="ECO:0000256" key="5">
    <source>
        <dbReference type="ARBA" id="ARBA00022692"/>
    </source>
</evidence>
<feature type="region of interest" description="Disordered" evidence="8">
    <location>
        <begin position="403"/>
        <end position="434"/>
    </location>
</feature>
<feature type="compositionally biased region" description="Basic and acidic residues" evidence="8">
    <location>
        <begin position="24"/>
        <end position="34"/>
    </location>
</feature>
<keyword evidence="5 9" id="KW-0812">Transmembrane</keyword>
<comment type="similarity">
    <text evidence="2">Belongs to the autoinducer-2 exporter (AI-2E) (TC 2.A.86) family.</text>
</comment>
<feature type="compositionally biased region" description="Basic and acidic residues" evidence="8">
    <location>
        <begin position="404"/>
        <end position="420"/>
    </location>
</feature>
<protein>
    <submittedName>
        <fullName evidence="10">PurR-regulated permease PerM</fullName>
    </submittedName>
</protein>
<evidence type="ECO:0000256" key="7">
    <source>
        <dbReference type="ARBA" id="ARBA00023136"/>
    </source>
</evidence>
<dbReference type="Proteomes" id="UP001247307">
    <property type="component" value="Unassembled WGS sequence"/>
</dbReference>
<dbReference type="GO" id="GO:0055085">
    <property type="term" value="P:transmembrane transport"/>
    <property type="evidence" value="ECO:0007669"/>
    <property type="project" value="TreeGrafter"/>
</dbReference>
<keyword evidence="6 9" id="KW-1133">Transmembrane helix</keyword>
<reference evidence="10" key="1">
    <citation type="submission" date="2023-07" db="EMBL/GenBank/DDBJ databases">
        <title>Sequencing the genomes of 1000 actinobacteria strains.</title>
        <authorList>
            <person name="Klenk H.-P."/>
        </authorList>
    </citation>
    <scope>NUCLEOTIDE SEQUENCE</scope>
    <source>
        <strain evidence="10">DSM 13988</strain>
    </source>
</reference>
<evidence type="ECO:0000313" key="10">
    <source>
        <dbReference type="EMBL" id="MDR6892195.1"/>
    </source>
</evidence>
<organism evidence="10 11">
    <name type="scientific">Falsarthrobacter nasiphocae</name>
    <dbReference type="NCBI Taxonomy" id="189863"/>
    <lineage>
        <taxon>Bacteria</taxon>
        <taxon>Bacillati</taxon>
        <taxon>Actinomycetota</taxon>
        <taxon>Actinomycetes</taxon>
        <taxon>Micrococcales</taxon>
        <taxon>Micrococcaceae</taxon>
        <taxon>Falsarthrobacter</taxon>
    </lineage>
</organism>
<dbReference type="AlphaFoldDB" id="A0AAE4C8A3"/>
<evidence type="ECO:0000256" key="8">
    <source>
        <dbReference type="SAM" id="MobiDB-lite"/>
    </source>
</evidence>
<dbReference type="GO" id="GO:0005886">
    <property type="term" value="C:plasma membrane"/>
    <property type="evidence" value="ECO:0007669"/>
    <property type="project" value="UniProtKB-SubCell"/>
</dbReference>
<evidence type="ECO:0000256" key="4">
    <source>
        <dbReference type="ARBA" id="ARBA00022475"/>
    </source>
</evidence>
<feature type="transmembrane region" description="Helical" evidence="9">
    <location>
        <begin position="87"/>
        <end position="107"/>
    </location>
</feature>
<proteinExistence type="inferred from homology"/>
<dbReference type="PANTHER" id="PTHR21716:SF53">
    <property type="entry name" value="PERMEASE PERM-RELATED"/>
    <property type="match status" value="1"/>
</dbReference>
<keyword evidence="11" id="KW-1185">Reference proteome</keyword>
<feature type="transmembrane region" description="Helical" evidence="9">
    <location>
        <begin position="273"/>
        <end position="301"/>
    </location>
</feature>
<evidence type="ECO:0000256" key="6">
    <source>
        <dbReference type="ARBA" id="ARBA00022989"/>
    </source>
</evidence>
<feature type="transmembrane region" description="Helical" evidence="9">
    <location>
        <begin position="206"/>
        <end position="226"/>
    </location>
</feature>
<sequence length="434" mass="46426">MGFLSSLKHPRPARPQAQQVEQHQPAEQRSHAVEARPAGAGVSHSEDAPPSLENVWSDGLGRFGSRAAQILLIGVVAWFVIQGLMSVSVIFIALVVATILGCALRPVVRWLKKEGMNNVFAAVTTFVGSILVLSGVIYLVVESVVRQSGQLAQQAVSGVSTVQNWVNELPFSISNEQIQQWQDKALETLSSSTSQVSQQALTGLSAVGNFATGFVLMAVCLFFFLLDGPRIWRFFVDFVPSRYEDKFLEAGKGTVKVLGQYIRGTAAVASIDAVFIGTGLVVLGVPLAIPLAILTFLGAFIPVVGAVIGGILAALVALVTKGLTTAIIVTIIVVLVQQIEGNILQPRLMGDALSLHGLVILLTLAAGSTVGGIAGAVLAVPMAAVGWHWIKVFRGRGAPVMPEDEVKREKKRQKEAEKAARKEHKRRQRELKNA</sequence>
<comment type="caution">
    <text evidence="10">The sequence shown here is derived from an EMBL/GenBank/DDBJ whole genome shotgun (WGS) entry which is preliminary data.</text>
</comment>
<comment type="subcellular location">
    <subcellularLocation>
        <location evidence="1">Cell membrane</location>
        <topology evidence="1">Multi-pass membrane protein</topology>
    </subcellularLocation>
</comment>
<keyword evidence="4" id="KW-1003">Cell membrane</keyword>
<dbReference type="RefSeq" id="WP_309850852.1">
    <property type="nucleotide sequence ID" value="NZ_BAAAIU010000005.1"/>
</dbReference>
<feature type="region of interest" description="Disordered" evidence="8">
    <location>
        <begin position="1"/>
        <end position="50"/>
    </location>
</feature>
<feature type="transmembrane region" description="Helical" evidence="9">
    <location>
        <begin position="307"/>
        <end position="336"/>
    </location>
</feature>
<feature type="transmembrane region" description="Helical" evidence="9">
    <location>
        <begin position="119"/>
        <end position="141"/>
    </location>
</feature>
<name>A0AAE4C8A3_9MICC</name>
<evidence type="ECO:0000313" key="11">
    <source>
        <dbReference type="Proteomes" id="UP001247307"/>
    </source>
</evidence>
<gene>
    <name evidence="10" type="ORF">J2S35_001135</name>
</gene>
<accession>A0AAE4C8A3</accession>
<evidence type="ECO:0000256" key="3">
    <source>
        <dbReference type="ARBA" id="ARBA00022448"/>
    </source>
</evidence>
<evidence type="ECO:0000256" key="9">
    <source>
        <dbReference type="SAM" id="Phobius"/>
    </source>
</evidence>
<keyword evidence="3" id="KW-0813">Transport</keyword>